<evidence type="ECO:0000313" key="2">
    <source>
        <dbReference type="Proteomes" id="UP000823617"/>
    </source>
</evidence>
<dbReference type="Proteomes" id="UP000823617">
    <property type="component" value="Unassembled WGS sequence"/>
</dbReference>
<dbReference type="AlphaFoldDB" id="A0A9D9N0K8"/>
<reference evidence="1" key="1">
    <citation type="submission" date="2020-10" db="EMBL/GenBank/DDBJ databases">
        <authorList>
            <person name="Gilroy R."/>
        </authorList>
    </citation>
    <scope>NUCLEOTIDE SEQUENCE</scope>
    <source>
        <strain evidence="1">B1-3475</strain>
    </source>
</reference>
<evidence type="ECO:0000313" key="1">
    <source>
        <dbReference type="EMBL" id="MBO8455840.1"/>
    </source>
</evidence>
<comment type="caution">
    <text evidence="1">The sequence shown here is derived from an EMBL/GenBank/DDBJ whole genome shotgun (WGS) entry which is preliminary data.</text>
</comment>
<name>A0A9D9N0K8_9BACT</name>
<proteinExistence type="predicted"/>
<reference evidence="1" key="2">
    <citation type="journal article" date="2021" name="PeerJ">
        <title>Extensive microbial diversity within the chicken gut microbiome revealed by metagenomics and culture.</title>
        <authorList>
            <person name="Gilroy R."/>
            <person name="Ravi A."/>
            <person name="Getino M."/>
            <person name="Pursley I."/>
            <person name="Horton D.L."/>
            <person name="Alikhan N.F."/>
            <person name="Baker D."/>
            <person name="Gharbi K."/>
            <person name="Hall N."/>
            <person name="Watson M."/>
            <person name="Adriaenssens E.M."/>
            <person name="Foster-Nyarko E."/>
            <person name="Jarju S."/>
            <person name="Secka A."/>
            <person name="Antonio M."/>
            <person name="Oren A."/>
            <person name="Chaudhuri R.R."/>
            <person name="La Ragione R."/>
            <person name="Hildebrand F."/>
            <person name="Pallen M.J."/>
        </authorList>
    </citation>
    <scope>NUCLEOTIDE SEQUENCE</scope>
    <source>
        <strain evidence="1">B1-3475</strain>
    </source>
</reference>
<dbReference type="EMBL" id="JADIMK010000058">
    <property type="protein sequence ID" value="MBO8455840.1"/>
    <property type="molecule type" value="Genomic_DNA"/>
</dbReference>
<gene>
    <name evidence="1" type="ORF">IAC08_05500</name>
</gene>
<organism evidence="1 2">
    <name type="scientific">Candidatus Cryptobacteroides intestinigallinarum</name>
    <dbReference type="NCBI Taxonomy" id="2840767"/>
    <lineage>
        <taxon>Bacteria</taxon>
        <taxon>Pseudomonadati</taxon>
        <taxon>Bacteroidota</taxon>
        <taxon>Bacteroidia</taxon>
        <taxon>Bacteroidales</taxon>
        <taxon>Candidatus Cryptobacteroides</taxon>
    </lineage>
</organism>
<accession>A0A9D9N0K8</accession>
<protein>
    <submittedName>
        <fullName evidence="1">Uncharacterized protein</fullName>
    </submittedName>
</protein>
<sequence length="181" mass="21068">MGKEDNIMTVDVKVSRPIREYVLSINDGSDLIKPERGSLLWGLIKLHLDLVPETYRPVPPDKRQDYIRIALYRTRSTRSYNVNTGRNMEVNTLFRNYLNEEGQRAVSDHIARGFKQTFRAYMGGALGNNPDLTIHDAVYEFCSDYNISMDSITYDMLRKDWYRFKKRCPGPGLIPVERQNL</sequence>